<proteinExistence type="predicted"/>
<dbReference type="EMBL" id="DAARBX010000017">
    <property type="protein sequence ID" value="HAE1794691.1"/>
    <property type="molecule type" value="Genomic_DNA"/>
</dbReference>
<comment type="caution">
    <text evidence="2">The sequence shown here is derived from an EMBL/GenBank/DDBJ whole genome shotgun (WGS) entry which is preliminary data.</text>
</comment>
<dbReference type="Pfam" id="PF01381">
    <property type="entry name" value="HTH_3"/>
    <property type="match status" value="1"/>
</dbReference>
<sequence>MKKNNESAQYETSAKRIKQVLYELGWNQSRLAKEIGVSAQAVQQWAKGTSRPNGPNLTRLSEVTSKPEAWFFSDVSGLSESHAVHLPESNGSDFLPLSDEEIRLLTVFRKFPSVESKNMLLAFEMRLQEIKEYYSKYANPNKNR</sequence>
<dbReference type="PROSITE" id="PS50943">
    <property type="entry name" value="HTH_CROC1"/>
    <property type="match status" value="1"/>
</dbReference>
<reference evidence="2" key="1">
    <citation type="journal article" date="2018" name="Genome Biol.">
        <title>SKESA: strategic k-mer extension for scrupulous assemblies.</title>
        <authorList>
            <person name="Souvorov A."/>
            <person name="Agarwala R."/>
            <person name="Lipman D.J."/>
        </authorList>
    </citation>
    <scope>NUCLEOTIDE SEQUENCE</scope>
    <source>
        <strain evidence="2">BCW_2640</strain>
    </source>
</reference>
<dbReference type="SUPFAM" id="SSF47413">
    <property type="entry name" value="lambda repressor-like DNA-binding domains"/>
    <property type="match status" value="1"/>
</dbReference>
<gene>
    <name evidence="2" type="ORF">G3V02_003440</name>
</gene>
<evidence type="ECO:0000259" key="1">
    <source>
        <dbReference type="PROSITE" id="PS50943"/>
    </source>
</evidence>
<dbReference type="CDD" id="cd00093">
    <property type="entry name" value="HTH_XRE"/>
    <property type="match status" value="1"/>
</dbReference>
<dbReference type="SMART" id="SM00530">
    <property type="entry name" value="HTH_XRE"/>
    <property type="match status" value="1"/>
</dbReference>
<reference evidence="2" key="2">
    <citation type="submission" date="2018-07" db="EMBL/GenBank/DDBJ databases">
        <authorList>
            <consortium name="NCBI Pathogen Detection Project"/>
        </authorList>
    </citation>
    <scope>NUCLEOTIDE SEQUENCE</scope>
    <source>
        <strain evidence="2">BCW_2640</strain>
    </source>
</reference>
<feature type="domain" description="HTH cro/C1-type" evidence="1">
    <location>
        <begin position="17"/>
        <end position="71"/>
    </location>
</feature>
<name>A0A726XVT1_SALET</name>
<dbReference type="GO" id="GO:0003677">
    <property type="term" value="F:DNA binding"/>
    <property type="evidence" value="ECO:0007669"/>
    <property type="project" value="InterPro"/>
</dbReference>
<dbReference type="AlphaFoldDB" id="A0A726XVT1"/>
<dbReference type="InterPro" id="IPR001387">
    <property type="entry name" value="Cro/C1-type_HTH"/>
</dbReference>
<accession>A0A726XVT1</accession>
<evidence type="ECO:0000313" key="2">
    <source>
        <dbReference type="EMBL" id="HAE1794691.1"/>
    </source>
</evidence>
<dbReference type="InterPro" id="IPR010982">
    <property type="entry name" value="Lambda_DNA-bd_dom_sf"/>
</dbReference>
<dbReference type="Gene3D" id="1.10.260.40">
    <property type="entry name" value="lambda repressor-like DNA-binding domains"/>
    <property type="match status" value="1"/>
</dbReference>
<protein>
    <submittedName>
        <fullName evidence="2">Helix-turn-helix domain-containing protein</fullName>
    </submittedName>
</protein>
<organism evidence="2">
    <name type="scientific">Salmonella enterica subsp. enterica serovar Ank</name>
    <dbReference type="NCBI Taxonomy" id="1173578"/>
    <lineage>
        <taxon>Bacteria</taxon>
        <taxon>Pseudomonadati</taxon>
        <taxon>Pseudomonadota</taxon>
        <taxon>Gammaproteobacteria</taxon>
        <taxon>Enterobacterales</taxon>
        <taxon>Enterobacteriaceae</taxon>
        <taxon>Salmonella</taxon>
    </lineage>
</organism>